<dbReference type="SUPFAM" id="SSF56349">
    <property type="entry name" value="DNA breaking-rejoining enzymes"/>
    <property type="match status" value="1"/>
</dbReference>
<dbReference type="GO" id="GO:0015074">
    <property type="term" value="P:DNA integration"/>
    <property type="evidence" value="ECO:0007669"/>
    <property type="project" value="InterPro"/>
</dbReference>
<dbReference type="GO" id="GO:0003677">
    <property type="term" value="F:DNA binding"/>
    <property type="evidence" value="ECO:0007669"/>
    <property type="project" value="InterPro"/>
</dbReference>
<sequence length="256" mass="29299">MSEFIKPASVESYLTGIVHYLAPLYPRIHDWRSAPVVQQTLRGCKKLHNTPIRRKRALTLIELNRISTFYYHSKQHDDTLFVAILLVGFYALLRLGELVYPDDPSLDCPRKMSQRNTFSISAASLRFQLPYHKADKFFEGNSVLVRPNSGPSDPIRAMARYIISRDRLFPHHSDLWIRGDGTRPRRQWFLSRLHTFCNGNVAGHSLRSGGATMLAQGGVSLDIIQALGRWSSEAFRTYIRLHPALLQPPLQRLPHS</sequence>
<dbReference type="PANTHER" id="PTHR34605">
    <property type="entry name" value="PHAGE_INTEGRASE DOMAIN-CONTAINING PROTEIN"/>
    <property type="match status" value="1"/>
</dbReference>
<dbReference type="Proteomes" id="UP000629468">
    <property type="component" value="Unassembled WGS sequence"/>
</dbReference>
<accession>A0A8H7EZW9</accession>
<reference evidence="2 3" key="1">
    <citation type="journal article" name="Sci. Rep.">
        <title>Telomere-to-telomere assembled and centromere annotated genomes of the two main subspecies of the button mushroom Agaricus bisporus reveal especially polymorphic chromosome ends.</title>
        <authorList>
            <person name="Sonnenberg A.S.M."/>
            <person name="Sedaghat-Telgerd N."/>
            <person name="Lavrijssen B."/>
            <person name="Ohm R.A."/>
            <person name="Hendrickx P.M."/>
            <person name="Scholtmeijer K."/>
            <person name="Baars J.J.P."/>
            <person name="van Peer A."/>
        </authorList>
    </citation>
    <scope>NUCLEOTIDE SEQUENCE [LARGE SCALE GENOMIC DNA]</scope>
    <source>
        <strain evidence="2 3">H119_p4</strain>
    </source>
</reference>
<evidence type="ECO:0000313" key="2">
    <source>
        <dbReference type="EMBL" id="KAF7768620.1"/>
    </source>
</evidence>
<proteinExistence type="predicted"/>
<gene>
    <name evidence="2" type="ORF">Agabi119p4_7863</name>
</gene>
<dbReference type="PANTHER" id="PTHR34605:SF3">
    <property type="entry name" value="P CELL-TYPE AGGLUTINATION PROTEIN MAP4-LIKE-RELATED"/>
    <property type="match status" value="1"/>
</dbReference>
<dbReference type="Gene3D" id="1.10.443.10">
    <property type="entry name" value="Intergrase catalytic core"/>
    <property type="match status" value="1"/>
</dbReference>
<dbReference type="InterPro" id="IPR052925">
    <property type="entry name" value="Phage_Integrase-like_Recomb"/>
</dbReference>
<dbReference type="InterPro" id="IPR011010">
    <property type="entry name" value="DNA_brk_join_enz"/>
</dbReference>
<dbReference type="EMBL" id="JABXXO010000010">
    <property type="protein sequence ID" value="KAF7768620.1"/>
    <property type="molecule type" value="Genomic_DNA"/>
</dbReference>
<evidence type="ECO:0000256" key="1">
    <source>
        <dbReference type="ARBA" id="ARBA00023172"/>
    </source>
</evidence>
<evidence type="ECO:0000313" key="3">
    <source>
        <dbReference type="Proteomes" id="UP000629468"/>
    </source>
</evidence>
<dbReference type="GO" id="GO:0006310">
    <property type="term" value="P:DNA recombination"/>
    <property type="evidence" value="ECO:0007669"/>
    <property type="project" value="UniProtKB-KW"/>
</dbReference>
<evidence type="ECO:0008006" key="4">
    <source>
        <dbReference type="Google" id="ProtNLM"/>
    </source>
</evidence>
<keyword evidence="1" id="KW-0233">DNA recombination</keyword>
<dbReference type="AlphaFoldDB" id="A0A8H7EZW9"/>
<name>A0A8H7EZW9_AGABI</name>
<organism evidence="2 3">
    <name type="scientific">Agaricus bisporus var. burnettii</name>
    <dbReference type="NCBI Taxonomy" id="192524"/>
    <lineage>
        <taxon>Eukaryota</taxon>
        <taxon>Fungi</taxon>
        <taxon>Dikarya</taxon>
        <taxon>Basidiomycota</taxon>
        <taxon>Agaricomycotina</taxon>
        <taxon>Agaricomycetes</taxon>
        <taxon>Agaricomycetidae</taxon>
        <taxon>Agaricales</taxon>
        <taxon>Agaricineae</taxon>
        <taxon>Agaricaceae</taxon>
        <taxon>Agaricus</taxon>
    </lineage>
</organism>
<protein>
    <recommendedName>
        <fullName evidence="4">Tyr recombinase domain-containing protein</fullName>
    </recommendedName>
</protein>
<comment type="caution">
    <text evidence="2">The sequence shown here is derived from an EMBL/GenBank/DDBJ whole genome shotgun (WGS) entry which is preliminary data.</text>
</comment>
<dbReference type="InterPro" id="IPR013762">
    <property type="entry name" value="Integrase-like_cat_sf"/>
</dbReference>